<reference evidence="2 3" key="1">
    <citation type="submission" date="2024-11" db="EMBL/GenBank/DDBJ databases">
        <title>Adaptive evolution of stress response genes in parasites aligns with host niche diversity.</title>
        <authorList>
            <person name="Hahn C."/>
            <person name="Resl P."/>
        </authorList>
    </citation>
    <scope>NUCLEOTIDE SEQUENCE [LARGE SCALE GENOMIC DNA]</scope>
    <source>
        <strain evidence="2">EGGRZ-B1_66</strain>
        <tissue evidence="2">Body</tissue>
    </source>
</reference>
<keyword evidence="3" id="KW-1185">Reference proteome</keyword>
<feature type="region of interest" description="Disordered" evidence="1">
    <location>
        <begin position="117"/>
        <end position="144"/>
    </location>
</feature>
<protein>
    <submittedName>
        <fullName evidence="2">Uncharacterized protein</fullName>
    </submittedName>
</protein>
<dbReference type="AlphaFoldDB" id="A0ABD2PK24"/>
<evidence type="ECO:0000313" key="3">
    <source>
        <dbReference type="Proteomes" id="UP001626550"/>
    </source>
</evidence>
<dbReference type="EMBL" id="JBJKFK010007756">
    <property type="protein sequence ID" value="KAL3307293.1"/>
    <property type="molecule type" value="Genomic_DNA"/>
</dbReference>
<evidence type="ECO:0000313" key="2">
    <source>
        <dbReference type="EMBL" id="KAL3307293.1"/>
    </source>
</evidence>
<sequence length="144" mass="15458">MHVGRKPPAVCSGLDELTGPVTESLLRRASMLSNAAANRNSLQLTAAPLTAKLSRLTSSFRRSINDRQLSLVPASSSESSNFLQPFALDKNRSLSNRSIGVETLSPSARIANSNHNLLEDKTSPSPSPDPSRLSPQIKTTSHIL</sequence>
<name>A0ABD2PK24_9PLAT</name>
<organism evidence="2 3">
    <name type="scientific">Cichlidogyrus casuarinus</name>
    <dbReference type="NCBI Taxonomy" id="1844966"/>
    <lineage>
        <taxon>Eukaryota</taxon>
        <taxon>Metazoa</taxon>
        <taxon>Spiralia</taxon>
        <taxon>Lophotrochozoa</taxon>
        <taxon>Platyhelminthes</taxon>
        <taxon>Monogenea</taxon>
        <taxon>Monopisthocotylea</taxon>
        <taxon>Dactylogyridea</taxon>
        <taxon>Ancyrocephalidae</taxon>
        <taxon>Cichlidogyrus</taxon>
    </lineage>
</organism>
<comment type="caution">
    <text evidence="2">The sequence shown here is derived from an EMBL/GenBank/DDBJ whole genome shotgun (WGS) entry which is preliminary data.</text>
</comment>
<evidence type="ECO:0000256" key="1">
    <source>
        <dbReference type="SAM" id="MobiDB-lite"/>
    </source>
</evidence>
<accession>A0ABD2PK24</accession>
<proteinExistence type="predicted"/>
<dbReference type="Proteomes" id="UP001626550">
    <property type="component" value="Unassembled WGS sequence"/>
</dbReference>
<gene>
    <name evidence="2" type="ORF">Ciccas_014197</name>
</gene>